<dbReference type="PANTHER" id="PTHR33507">
    <property type="entry name" value="INNER MEMBRANE PROTEIN YBBJ"/>
    <property type="match status" value="1"/>
</dbReference>
<feature type="transmembrane region" description="Helical" evidence="1">
    <location>
        <begin position="52"/>
        <end position="73"/>
    </location>
</feature>
<protein>
    <recommendedName>
        <fullName evidence="2">NfeD integral membrane domain-containing protein</fullName>
    </recommendedName>
</protein>
<reference evidence="3 4" key="1">
    <citation type="submission" date="2014-07" db="EMBL/GenBank/DDBJ databases">
        <title>Porphyromonadaceae bacterium OUH 308042 = ATCC BAA-2681 = DSM 28342 draft genome.</title>
        <authorList>
            <person name="Sydenham T.V."/>
            <person name="Hasman H."/>
            <person name="Justensen U.S."/>
        </authorList>
    </citation>
    <scope>NUCLEOTIDE SEQUENCE [LARGE SCALE GENOMIC DNA]</scope>
    <source>
        <strain evidence="3 4">OUH 308042</strain>
    </source>
</reference>
<dbReference type="InterPro" id="IPR056739">
    <property type="entry name" value="NfeD_membrane"/>
</dbReference>
<dbReference type="GO" id="GO:0005886">
    <property type="term" value="C:plasma membrane"/>
    <property type="evidence" value="ECO:0007669"/>
    <property type="project" value="TreeGrafter"/>
</dbReference>
<organism evidence="3 4">
    <name type="scientific">Sanguibacteroides justesenii</name>
    <dbReference type="NCBI Taxonomy" id="1547597"/>
    <lineage>
        <taxon>Bacteria</taxon>
        <taxon>Pseudomonadati</taxon>
        <taxon>Bacteroidota</taxon>
        <taxon>Bacteroidia</taxon>
        <taxon>Bacteroidales</taxon>
        <taxon>Porphyromonadaceae</taxon>
        <taxon>Sanguibacteroides</taxon>
    </lineage>
</organism>
<dbReference type="AlphaFoldDB" id="A0A0C3R876"/>
<sequence length="155" mass="16934">MEWLVLIMLILIGFVLLIMEFLVFPGVNVAGVIGFVCIGVAIYMAYNSMGVWEGHFTVLGTAAGGIGITYYTLRSKTWKRLQLNTQIDGTVEGIDRSIQEGDTGLCLGRLAPMGKVKVGDHIVEGQSQSGYINENSEVVVIKVLKNKIIVKLKTE</sequence>
<proteinExistence type="predicted"/>
<feature type="domain" description="NfeD integral membrane" evidence="2">
    <location>
        <begin position="7"/>
        <end position="70"/>
    </location>
</feature>
<keyword evidence="1" id="KW-0812">Transmembrane</keyword>
<dbReference type="RefSeq" id="WP_041504749.1">
    <property type="nucleotide sequence ID" value="NZ_JPIU01000025.1"/>
</dbReference>
<keyword evidence="4" id="KW-1185">Reference proteome</keyword>
<keyword evidence="1" id="KW-0472">Membrane</keyword>
<dbReference type="Proteomes" id="UP000031980">
    <property type="component" value="Unassembled WGS sequence"/>
</dbReference>
<dbReference type="EMBL" id="JPIU01000025">
    <property type="protein sequence ID" value="KIO46555.1"/>
    <property type="molecule type" value="Genomic_DNA"/>
</dbReference>
<accession>A0A0C3R876</accession>
<gene>
    <name evidence="3" type="ORF">BA92_01385</name>
</gene>
<feature type="transmembrane region" description="Helical" evidence="1">
    <location>
        <begin position="6"/>
        <end position="24"/>
    </location>
</feature>
<evidence type="ECO:0000313" key="4">
    <source>
        <dbReference type="Proteomes" id="UP000031980"/>
    </source>
</evidence>
<dbReference type="Pfam" id="PF24961">
    <property type="entry name" value="NfeD_membrane"/>
    <property type="match status" value="1"/>
</dbReference>
<name>A0A0C3R876_9PORP</name>
<evidence type="ECO:0000313" key="3">
    <source>
        <dbReference type="EMBL" id="KIO46555.1"/>
    </source>
</evidence>
<evidence type="ECO:0000256" key="1">
    <source>
        <dbReference type="SAM" id="Phobius"/>
    </source>
</evidence>
<dbReference type="PANTHER" id="PTHR33507:SF3">
    <property type="entry name" value="INNER MEMBRANE PROTEIN YBBJ"/>
    <property type="match status" value="1"/>
</dbReference>
<keyword evidence="1" id="KW-1133">Transmembrane helix</keyword>
<evidence type="ECO:0000259" key="2">
    <source>
        <dbReference type="Pfam" id="PF24961"/>
    </source>
</evidence>
<comment type="caution">
    <text evidence="3">The sequence shown here is derived from an EMBL/GenBank/DDBJ whole genome shotgun (WGS) entry which is preliminary data.</text>
</comment>
<dbReference type="InterPro" id="IPR052165">
    <property type="entry name" value="Membrane_assoc_protease"/>
</dbReference>
<feature type="transmembrane region" description="Helical" evidence="1">
    <location>
        <begin position="29"/>
        <end position="46"/>
    </location>
</feature>